<reference evidence="1" key="1">
    <citation type="submission" date="2021-05" db="EMBL/GenBank/DDBJ databases">
        <authorList>
            <person name="Alioto T."/>
            <person name="Alioto T."/>
            <person name="Gomez Garrido J."/>
        </authorList>
    </citation>
    <scope>NUCLEOTIDE SEQUENCE</scope>
</reference>
<sequence>MRLSAIALSLSLFIISFPISSSFPFSFLPLSSFFLSPSLLVQMSYHYMEEQFLVQGHARRLFVLLSHNSHTIQFSNLLIEESNDTIHHDVAICLRLTTSHTQAAALQAMWLMWPS</sequence>
<organism evidence="1">
    <name type="scientific">Cacopsylla melanoneura</name>
    <dbReference type="NCBI Taxonomy" id="428564"/>
    <lineage>
        <taxon>Eukaryota</taxon>
        <taxon>Metazoa</taxon>
        <taxon>Ecdysozoa</taxon>
        <taxon>Arthropoda</taxon>
        <taxon>Hexapoda</taxon>
        <taxon>Insecta</taxon>
        <taxon>Pterygota</taxon>
        <taxon>Neoptera</taxon>
        <taxon>Paraneoptera</taxon>
        <taxon>Hemiptera</taxon>
        <taxon>Sternorrhyncha</taxon>
        <taxon>Psylloidea</taxon>
        <taxon>Psyllidae</taxon>
        <taxon>Psyllinae</taxon>
        <taxon>Cacopsylla</taxon>
    </lineage>
</organism>
<accession>A0A8D8Z769</accession>
<name>A0A8D8Z769_9HEMI</name>
<proteinExistence type="predicted"/>
<dbReference type="EMBL" id="HBUF01433767">
    <property type="protein sequence ID" value="CAG6742249.1"/>
    <property type="molecule type" value="Transcribed_RNA"/>
</dbReference>
<dbReference type="AlphaFoldDB" id="A0A8D8Z769"/>
<protein>
    <submittedName>
        <fullName evidence="1">Uncharacterized protein</fullName>
    </submittedName>
</protein>
<evidence type="ECO:0000313" key="1">
    <source>
        <dbReference type="EMBL" id="CAG6742249.1"/>
    </source>
</evidence>